<name>A0A4V5RRA6_9VIBR</name>
<comment type="caution">
    <text evidence="2">The sequence shown here is derived from an EMBL/GenBank/DDBJ whole genome shotgun (WGS) entry which is preliminary data.</text>
</comment>
<dbReference type="Proteomes" id="UP000305840">
    <property type="component" value="Unassembled WGS sequence"/>
</dbReference>
<evidence type="ECO:0000313" key="2">
    <source>
        <dbReference type="EMBL" id="TKG09421.1"/>
    </source>
</evidence>
<organism evidence="2 3">
    <name type="scientific">Vibrio lentus</name>
    <dbReference type="NCBI Taxonomy" id="136468"/>
    <lineage>
        <taxon>Bacteria</taxon>
        <taxon>Pseudomonadati</taxon>
        <taxon>Pseudomonadota</taxon>
        <taxon>Gammaproteobacteria</taxon>
        <taxon>Vibrionales</taxon>
        <taxon>Vibrionaceae</taxon>
        <taxon>Vibrio</taxon>
    </lineage>
</organism>
<dbReference type="RefSeq" id="WP_017083960.1">
    <property type="nucleotide sequence ID" value="NZ_MCYA01000024.1"/>
</dbReference>
<accession>A0A4V5RRA6</accession>
<proteinExistence type="predicted"/>
<dbReference type="AlphaFoldDB" id="A0A4V5RRA6"/>
<feature type="coiled-coil region" evidence="1">
    <location>
        <begin position="26"/>
        <end position="53"/>
    </location>
</feature>
<keyword evidence="1" id="KW-0175">Coiled coil</keyword>
<evidence type="ECO:0000256" key="1">
    <source>
        <dbReference type="SAM" id="Coils"/>
    </source>
</evidence>
<reference evidence="2 3" key="1">
    <citation type="submission" date="2019-04" db="EMBL/GenBank/DDBJ databases">
        <title>A reverse ecology approach based on a biological definition of microbial populations.</title>
        <authorList>
            <person name="Arevalo P."/>
            <person name="Vaninsberghe D."/>
            <person name="Elsherbini J."/>
            <person name="Gore J."/>
            <person name="Polz M."/>
        </authorList>
    </citation>
    <scope>NUCLEOTIDE SEQUENCE [LARGE SCALE GENOMIC DNA]</scope>
    <source>
        <strain evidence="2 3">10N.222.48.A1</strain>
    </source>
</reference>
<evidence type="ECO:0000313" key="3">
    <source>
        <dbReference type="Proteomes" id="UP000305840"/>
    </source>
</evidence>
<sequence>MSNVDVLLKQAVDASLQQTAASKSMSDKVRSMMANIDQRVNEAESELDLFMATARGEMSHILMSRNQIMVADGNTAIKGFSTLYLDSFEVVTEATIRGAYGSDIDHTGNGYAEEFRKNVYGGYVNQPFNILRLKWTRSANTHPARLDNNFNQGYQQGAITTGCYLKVLRGDIQGQMTSKIDYGNDWHFYGYRNRVDSLDDAFRVGHTNIGLSSSPGDSGEMLICLYGSVSGYVPFENNIWGVFPEFARPSDI</sequence>
<protein>
    <submittedName>
        <fullName evidence="2">Uncharacterized protein</fullName>
    </submittedName>
</protein>
<gene>
    <name evidence="2" type="ORF">FCV91_10415</name>
</gene>
<dbReference type="EMBL" id="SYVO01000029">
    <property type="protein sequence ID" value="TKG09421.1"/>
    <property type="molecule type" value="Genomic_DNA"/>
</dbReference>